<dbReference type="SMART" id="SM00479">
    <property type="entry name" value="EXOIII"/>
    <property type="match status" value="1"/>
</dbReference>
<dbReference type="GO" id="GO:0045004">
    <property type="term" value="P:DNA replication proofreading"/>
    <property type="evidence" value="ECO:0007669"/>
    <property type="project" value="TreeGrafter"/>
</dbReference>
<reference evidence="3 4" key="1">
    <citation type="submission" date="2013-05" db="EMBL/GenBank/DDBJ databases">
        <title>The Genome Sequence of Actinomyces europaeus ACS-120-V-COL10B.</title>
        <authorList>
            <consortium name="The Broad Institute Genomics Platform"/>
            <person name="Earl A."/>
            <person name="Ward D."/>
            <person name="Feldgarden M."/>
            <person name="Gevers D."/>
            <person name="Saerens B."/>
            <person name="Vaneechoutte M."/>
            <person name="Walker B."/>
            <person name="Young S."/>
            <person name="Zeng Q."/>
            <person name="Gargeya S."/>
            <person name="Fitzgerald M."/>
            <person name="Haas B."/>
            <person name="Abouelleil A."/>
            <person name="Allen A.W."/>
            <person name="Alvarado L."/>
            <person name="Arachchi H.M."/>
            <person name="Berlin A.M."/>
            <person name="Chapman S.B."/>
            <person name="Gainer-Dewar J."/>
            <person name="Goldberg J."/>
            <person name="Griggs A."/>
            <person name="Gujja S."/>
            <person name="Hansen M."/>
            <person name="Howarth C."/>
            <person name="Imamovic A."/>
            <person name="Ireland A."/>
            <person name="Larimer J."/>
            <person name="McCowan C."/>
            <person name="Murphy C."/>
            <person name="Pearson M."/>
            <person name="Poon T.W."/>
            <person name="Priest M."/>
            <person name="Roberts A."/>
            <person name="Saif S."/>
            <person name="Shea T."/>
            <person name="Sisk P."/>
            <person name="Sykes S."/>
            <person name="Wortman J."/>
            <person name="Nusbaum C."/>
            <person name="Birren B."/>
        </authorList>
    </citation>
    <scope>NUCLEOTIDE SEQUENCE [LARGE SCALE GENOMIC DNA]</scope>
    <source>
        <strain evidence="3 4">ACS-120-V-Col10b</strain>
    </source>
</reference>
<name>A0A9W5RDM5_9ACTO</name>
<dbReference type="GO" id="GO:0003887">
    <property type="term" value="F:DNA-directed DNA polymerase activity"/>
    <property type="evidence" value="ECO:0007669"/>
    <property type="project" value="InterPro"/>
</dbReference>
<evidence type="ECO:0000313" key="4">
    <source>
        <dbReference type="Proteomes" id="UP000014387"/>
    </source>
</evidence>
<comment type="caution">
    <text evidence="3">The sequence shown here is derived from an EMBL/GenBank/DDBJ whole genome shotgun (WGS) entry which is preliminary data.</text>
</comment>
<dbReference type="InterPro" id="IPR006054">
    <property type="entry name" value="DnaQ"/>
</dbReference>
<sequence length="235" mass="25717">MRRVSGNRINLDTPHLAEPALFARDEGSANDFEGDVWRREYVVVDLETTGLGADSQMTEIGAVRLKNGEIVDTFTTLVNPQMQIPPQITALTGITDLMVADAPHPDEAIRQFLHFAQLESSILIAHNASFDCGFLTRAATAANVEWPCPSVVDTLALARALLPRPLVSNHRLGTLMRHFKISNDCAHRALADATATAQVFAGLVAELRKLGGTDFADLKELPCFDNISRSRTDRL</sequence>
<keyword evidence="1 3" id="KW-0378">Hydrolase</keyword>
<keyword evidence="1 3" id="KW-0540">Nuclease</keyword>
<keyword evidence="1 3" id="KW-0269">Exonuclease</keyword>
<dbReference type="FunFam" id="3.30.420.10:FF:000045">
    <property type="entry name" value="3'-5' exonuclease DinG"/>
    <property type="match status" value="1"/>
</dbReference>
<dbReference type="NCBIfam" id="TIGR00573">
    <property type="entry name" value="dnaq"/>
    <property type="match status" value="1"/>
</dbReference>
<dbReference type="Pfam" id="PF00929">
    <property type="entry name" value="RNase_T"/>
    <property type="match status" value="1"/>
</dbReference>
<dbReference type="InterPro" id="IPR013520">
    <property type="entry name" value="Ribonucl_H"/>
</dbReference>
<dbReference type="Gene3D" id="3.30.420.10">
    <property type="entry name" value="Ribonuclease H-like superfamily/Ribonuclease H"/>
    <property type="match status" value="1"/>
</dbReference>
<dbReference type="PANTHER" id="PTHR30231">
    <property type="entry name" value="DNA POLYMERASE III SUBUNIT EPSILON"/>
    <property type="match status" value="1"/>
</dbReference>
<dbReference type="CDD" id="cd06127">
    <property type="entry name" value="DEDDh"/>
    <property type="match status" value="1"/>
</dbReference>
<dbReference type="InterPro" id="IPR012337">
    <property type="entry name" value="RNaseH-like_sf"/>
</dbReference>
<evidence type="ECO:0000259" key="2">
    <source>
        <dbReference type="SMART" id="SM00479"/>
    </source>
</evidence>
<dbReference type="PANTHER" id="PTHR30231:SF41">
    <property type="entry name" value="DNA POLYMERASE III SUBUNIT EPSILON"/>
    <property type="match status" value="1"/>
</dbReference>
<feature type="domain" description="Exonuclease" evidence="2">
    <location>
        <begin position="40"/>
        <end position="209"/>
    </location>
</feature>
<dbReference type="InterPro" id="IPR036397">
    <property type="entry name" value="RNaseH_sf"/>
</dbReference>
<dbReference type="GO" id="GO:0003677">
    <property type="term" value="F:DNA binding"/>
    <property type="evidence" value="ECO:0007669"/>
    <property type="project" value="InterPro"/>
</dbReference>
<dbReference type="Proteomes" id="UP000014387">
    <property type="component" value="Unassembled WGS sequence"/>
</dbReference>
<proteinExistence type="predicted"/>
<dbReference type="SUPFAM" id="SSF53098">
    <property type="entry name" value="Ribonuclease H-like"/>
    <property type="match status" value="1"/>
</dbReference>
<dbReference type="GO" id="GO:0005829">
    <property type="term" value="C:cytosol"/>
    <property type="evidence" value="ECO:0007669"/>
    <property type="project" value="TreeGrafter"/>
</dbReference>
<keyword evidence="4" id="KW-1185">Reference proteome</keyword>
<dbReference type="AlphaFoldDB" id="A0A9W5RDM5"/>
<evidence type="ECO:0000313" key="3">
    <source>
        <dbReference type="EMBL" id="EPD30376.1"/>
    </source>
</evidence>
<organism evidence="3 4">
    <name type="scientific">Gleimia europaea ACS-120-V-Col10b</name>
    <dbReference type="NCBI Taxonomy" id="883069"/>
    <lineage>
        <taxon>Bacteria</taxon>
        <taxon>Bacillati</taxon>
        <taxon>Actinomycetota</taxon>
        <taxon>Actinomycetes</taxon>
        <taxon>Actinomycetales</taxon>
        <taxon>Actinomycetaceae</taxon>
        <taxon>Gleimia</taxon>
    </lineage>
</organism>
<gene>
    <name evidence="3" type="ORF">HMPREF9238_00114</name>
</gene>
<dbReference type="GO" id="GO:0008408">
    <property type="term" value="F:3'-5' exonuclease activity"/>
    <property type="evidence" value="ECO:0007669"/>
    <property type="project" value="TreeGrafter"/>
</dbReference>
<protein>
    <submittedName>
        <fullName evidence="3">Exonuclease, DNA polymerase III, epsilon subunit</fullName>
    </submittedName>
</protein>
<evidence type="ECO:0000256" key="1">
    <source>
        <dbReference type="ARBA" id="ARBA00022839"/>
    </source>
</evidence>
<dbReference type="EMBL" id="AGWN01000001">
    <property type="protein sequence ID" value="EPD30376.1"/>
    <property type="molecule type" value="Genomic_DNA"/>
</dbReference>
<accession>A0A9W5RDM5</accession>